<protein>
    <recommendedName>
        <fullName evidence="6">BAH domain-containing protein</fullName>
    </recommendedName>
</protein>
<feature type="region of interest" description="Disordered" evidence="1">
    <location>
        <begin position="738"/>
        <end position="851"/>
    </location>
</feature>
<dbReference type="InterPro" id="IPR043151">
    <property type="entry name" value="BAH_sf"/>
</dbReference>
<dbReference type="InterPro" id="IPR036575">
    <property type="entry name" value="TFIIS_cen_dom_sf"/>
</dbReference>
<feature type="region of interest" description="Disordered" evidence="1">
    <location>
        <begin position="676"/>
        <end position="713"/>
    </location>
</feature>
<dbReference type="OrthoDB" id="1922186at2759"/>
<feature type="compositionally biased region" description="Basic and acidic residues" evidence="1">
    <location>
        <begin position="481"/>
        <end position="493"/>
    </location>
</feature>
<name>A0A388K6S7_CHABU</name>
<organism evidence="4 5">
    <name type="scientific">Chara braunii</name>
    <name type="common">Braun's stonewort</name>
    <dbReference type="NCBI Taxonomy" id="69332"/>
    <lineage>
        <taxon>Eukaryota</taxon>
        <taxon>Viridiplantae</taxon>
        <taxon>Streptophyta</taxon>
        <taxon>Charophyceae</taxon>
        <taxon>Charales</taxon>
        <taxon>Characeae</taxon>
        <taxon>Chara</taxon>
    </lineage>
</organism>
<dbReference type="Pfam" id="PF01426">
    <property type="entry name" value="BAH"/>
    <property type="match status" value="1"/>
</dbReference>
<proteinExistence type="predicted"/>
<feature type="region of interest" description="Disordered" evidence="1">
    <location>
        <begin position="283"/>
        <end position="367"/>
    </location>
</feature>
<comment type="caution">
    <text evidence="4">The sequence shown here is derived from an EMBL/GenBank/DDBJ whole genome shotgun (WGS) entry which is preliminary data.</text>
</comment>
<dbReference type="PROSITE" id="PS51321">
    <property type="entry name" value="TFIIS_CENTRAL"/>
    <property type="match status" value="1"/>
</dbReference>
<evidence type="ECO:0008006" key="6">
    <source>
        <dbReference type="Google" id="ProtNLM"/>
    </source>
</evidence>
<evidence type="ECO:0000259" key="2">
    <source>
        <dbReference type="PROSITE" id="PS51038"/>
    </source>
</evidence>
<feature type="compositionally biased region" description="Basic residues" evidence="1">
    <location>
        <begin position="1"/>
        <end position="11"/>
    </location>
</feature>
<dbReference type="Pfam" id="PF07500">
    <property type="entry name" value="TFIIS_M"/>
    <property type="match status" value="1"/>
</dbReference>
<dbReference type="SUPFAM" id="SSF46942">
    <property type="entry name" value="Elongation factor TFIIS domain 2"/>
    <property type="match status" value="1"/>
</dbReference>
<dbReference type="Gene3D" id="2.30.30.490">
    <property type="match status" value="1"/>
</dbReference>
<dbReference type="InterPro" id="IPR001025">
    <property type="entry name" value="BAH_dom"/>
</dbReference>
<evidence type="ECO:0000313" key="5">
    <source>
        <dbReference type="Proteomes" id="UP000265515"/>
    </source>
</evidence>
<evidence type="ECO:0000313" key="4">
    <source>
        <dbReference type="EMBL" id="GBG65748.1"/>
    </source>
</evidence>
<dbReference type="STRING" id="69332.A0A388K6S7"/>
<feature type="compositionally biased region" description="Basic and acidic residues" evidence="1">
    <location>
        <begin position="765"/>
        <end position="792"/>
    </location>
</feature>
<feature type="compositionally biased region" description="Basic and acidic residues" evidence="1">
    <location>
        <begin position="806"/>
        <end position="820"/>
    </location>
</feature>
<feature type="region of interest" description="Disordered" evidence="1">
    <location>
        <begin position="387"/>
        <end position="493"/>
    </location>
</feature>
<feature type="compositionally biased region" description="Basic and acidic residues" evidence="1">
    <location>
        <begin position="301"/>
        <end position="315"/>
    </location>
</feature>
<feature type="compositionally biased region" description="Basic and acidic residues" evidence="1">
    <location>
        <begin position="12"/>
        <end position="22"/>
    </location>
</feature>
<dbReference type="PANTHER" id="PTHR46871:SF1">
    <property type="entry name" value="BROMO-ADJACENT HOMOLOGY (BAH) DOMAIN-CONTAINING PROTEIN"/>
    <property type="match status" value="1"/>
</dbReference>
<evidence type="ECO:0000256" key="1">
    <source>
        <dbReference type="SAM" id="MobiDB-lite"/>
    </source>
</evidence>
<dbReference type="PROSITE" id="PS51038">
    <property type="entry name" value="BAH"/>
    <property type="match status" value="1"/>
</dbReference>
<dbReference type="AlphaFoldDB" id="A0A388K6S7"/>
<sequence length="930" mass="99878">MAPTRGRRRRGKVEVGEARYDDIPVESEGDTRDEEDEEEEEEEEDEDEPQAEVIGPPVKKTGRGKSEKKFFEAFELEGVRYNLEDFVMVQQSKNEEKPYVSVVKEIWQGKDGAVKITGQWFYRPEETEKKGGGKYKGKDPRELFYSFHKDIVPAEAVMHKCVIHFIPPGKQAPIANVQPGFLCRGVYDPVDKKVWSVSDRDFKDAQQREIDELIDRTRQYFGECVEMSDSVGAERDSRHNGGNANETAAPAARKQGGGGRLRKDGKRVFESIDAPEVRLVGKKEPVANKAEPQVGGASVENSKEKAGSEEKEGAGSKKSGGKGGDLTVEVGGAFDVEGKGGTLGANVDEESELESLFRSTRRSKTGVKARDIWMEKLLQAVKKHIRDVKGPPMDESSAAGALHSTGSGGQTPVGSAGAPEGDNNRRETDAAAFEPAMGPSTPSQGGGAGMEGSLPVNSEIAGGEIDGGEQEEEGGGANGKCQRDGQRQEEDVKGYDHCEKDGQGCVEEKEKSESLATAVERTVCMICKLEEEAHRQLGADPKKYNLKMRSLEYNLRNGQVLSRRVITGELDSAAVLHMSPTELKDGYTVTEKELHEPEEPETFQMTDARCKLCGEKQMAVKDIIHVGYGDRYQLECLKCGHARSAPLDAVSSLRVELPKVSPAVVGVAPWATSKFSDIEPDHQQTPRTPFTSSPVGLSREPVNPASTVPACVGDGAGEPPVAFAGNVAGSSEDAFAERDVADKDKGSTGTGQAATPMELDDEGGDVDRGEGSPGHAPDKREVAKSFEGKGDQNVEQAIECTADANGKSKKEIAQDEDVRQDGNMGNSTAEKDGKDAERESDCDAAEKTNEGNAAAAEEWLGQVELHGKAVAASEGSVVAEPERLVTEGTREIAAKEMVVDGEVGVTGGGEESIGIAVPKEEQNGPCLVSP</sequence>
<feature type="domain" description="TFIIS central" evidence="3">
    <location>
        <begin position="482"/>
        <end position="611"/>
    </location>
</feature>
<feature type="domain" description="BAH" evidence="2">
    <location>
        <begin position="79"/>
        <end position="198"/>
    </location>
</feature>
<dbReference type="Proteomes" id="UP000265515">
    <property type="component" value="Unassembled WGS sequence"/>
</dbReference>
<dbReference type="SMART" id="SM00439">
    <property type="entry name" value="BAH"/>
    <property type="match status" value="1"/>
</dbReference>
<evidence type="ECO:0000259" key="3">
    <source>
        <dbReference type="PROSITE" id="PS51321"/>
    </source>
</evidence>
<gene>
    <name evidence="4" type="ORF">CBR_g52340</name>
</gene>
<dbReference type="GO" id="GO:0003682">
    <property type="term" value="F:chromatin binding"/>
    <property type="evidence" value="ECO:0007669"/>
    <property type="project" value="InterPro"/>
</dbReference>
<dbReference type="PANTHER" id="PTHR46871">
    <property type="entry name" value="BROMO-ADJACENT HOMOLOGY (BAH) DOMAIN-CONTAINING PROTEIN"/>
    <property type="match status" value="1"/>
</dbReference>
<feature type="compositionally biased region" description="Basic and acidic residues" evidence="1">
    <location>
        <begin position="829"/>
        <end position="849"/>
    </location>
</feature>
<dbReference type="Gene3D" id="1.10.472.30">
    <property type="entry name" value="Transcription elongation factor S-II, central domain"/>
    <property type="match status" value="1"/>
</dbReference>
<feature type="compositionally biased region" description="Acidic residues" evidence="1">
    <location>
        <begin position="23"/>
        <end position="50"/>
    </location>
</feature>
<feature type="region of interest" description="Disordered" evidence="1">
    <location>
        <begin position="231"/>
        <end position="267"/>
    </location>
</feature>
<dbReference type="Gramene" id="GBG65748">
    <property type="protein sequence ID" value="GBG65748"/>
    <property type="gene ID" value="CBR_g52340"/>
</dbReference>
<accession>A0A388K6S7</accession>
<dbReference type="GO" id="GO:0006351">
    <property type="term" value="P:DNA-templated transcription"/>
    <property type="evidence" value="ECO:0007669"/>
    <property type="project" value="InterPro"/>
</dbReference>
<feature type="region of interest" description="Disordered" evidence="1">
    <location>
        <begin position="1"/>
        <end position="63"/>
    </location>
</feature>
<feature type="compositionally biased region" description="Polar residues" evidence="1">
    <location>
        <begin position="685"/>
        <end position="695"/>
    </location>
</feature>
<reference evidence="4 5" key="1">
    <citation type="journal article" date="2018" name="Cell">
        <title>The Chara Genome: Secondary Complexity and Implications for Plant Terrestrialization.</title>
        <authorList>
            <person name="Nishiyama T."/>
            <person name="Sakayama H."/>
            <person name="Vries J.D."/>
            <person name="Buschmann H."/>
            <person name="Saint-Marcoux D."/>
            <person name="Ullrich K.K."/>
            <person name="Haas F.B."/>
            <person name="Vanderstraeten L."/>
            <person name="Becker D."/>
            <person name="Lang D."/>
            <person name="Vosolsobe S."/>
            <person name="Rombauts S."/>
            <person name="Wilhelmsson P.K.I."/>
            <person name="Janitza P."/>
            <person name="Kern R."/>
            <person name="Heyl A."/>
            <person name="Rumpler F."/>
            <person name="Villalobos L.I.A.C."/>
            <person name="Clay J.M."/>
            <person name="Skokan R."/>
            <person name="Toyoda A."/>
            <person name="Suzuki Y."/>
            <person name="Kagoshima H."/>
            <person name="Schijlen E."/>
            <person name="Tajeshwar N."/>
            <person name="Catarino B."/>
            <person name="Hetherington A.J."/>
            <person name="Saltykova A."/>
            <person name="Bonnot C."/>
            <person name="Breuninger H."/>
            <person name="Symeonidi A."/>
            <person name="Radhakrishnan G.V."/>
            <person name="Van Nieuwerburgh F."/>
            <person name="Deforce D."/>
            <person name="Chang C."/>
            <person name="Karol K.G."/>
            <person name="Hedrich R."/>
            <person name="Ulvskov P."/>
            <person name="Glockner G."/>
            <person name="Delwiche C.F."/>
            <person name="Petrasek J."/>
            <person name="Van de Peer Y."/>
            <person name="Friml J."/>
            <person name="Beilby M."/>
            <person name="Dolan L."/>
            <person name="Kohara Y."/>
            <person name="Sugano S."/>
            <person name="Fujiyama A."/>
            <person name="Delaux P.-M."/>
            <person name="Quint M."/>
            <person name="TheiBen G."/>
            <person name="Hagemann M."/>
            <person name="Harholt J."/>
            <person name="Dunand C."/>
            <person name="Zachgo S."/>
            <person name="Langdale J."/>
            <person name="Maumus F."/>
            <person name="Straeten D.V.D."/>
            <person name="Gould S.B."/>
            <person name="Rensing S.A."/>
        </authorList>
    </citation>
    <scope>NUCLEOTIDE SEQUENCE [LARGE SCALE GENOMIC DNA]</scope>
    <source>
        <strain evidence="4 5">S276</strain>
    </source>
</reference>
<dbReference type="EMBL" id="BFEA01000065">
    <property type="protein sequence ID" value="GBG65748.1"/>
    <property type="molecule type" value="Genomic_DNA"/>
</dbReference>
<dbReference type="InterPro" id="IPR003618">
    <property type="entry name" value="TFIIS_cen_dom"/>
</dbReference>
<keyword evidence="5" id="KW-1185">Reference proteome</keyword>